<dbReference type="AlphaFoldDB" id="A0A9W4QWS8"/>
<dbReference type="InterPro" id="IPR018831">
    <property type="entry name" value="Uncharacterised_NKWYS"/>
</dbReference>
<proteinExistence type="predicted"/>
<dbReference type="EMBL" id="CAMAPC010000005">
    <property type="protein sequence ID" value="CAH9056756.1"/>
    <property type="molecule type" value="Genomic_DNA"/>
</dbReference>
<sequence>MIKKIKALLALYNQYSDPDTVFIYQMGKVGSTALEDAIKGAVHIHNFYSHNHPCKLRLQGLAGFGWRYYCKRFVQECELAVKRLAFRRRKHSKVITLVREPLERNISMFFHDLDCYLFALYSNCDRSIYPPVATRTQDPEVLNDAFLKHFEHDYPLFWFDNELKRMTGVDVYKHHFDKSKRFLKAESHSCEVLCLDIRVLEQSADLLSEFLGQKVAVCFANQAERKWYGDVYATFKNTHCPSLGFHKVLKNSKYYQHFFP</sequence>
<comment type="caution">
    <text evidence="1">The sequence shown here is derived from an EMBL/GenBank/DDBJ whole genome shotgun (WGS) entry which is preliminary data.</text>
</comment>
<evidence type="ECO:0000313" key="2">
    <source>
        <dbReference type="Proteomes" id="UP001152467"/>
    </source>
</evidence>
<keyword evidence="2" id="KW-1185">Reference proteome</keyword>
<gene>
    <name evidence="1" type="ORF">PSECIP111854_01857</name>
</gene>
<dbReference type="Pfam" id="PF10364">
    <property type="entry name" value="NKWYS"/>
    <property type="match status" value="1"/>
</dbReference>
<dbReference type="InterPro" id="IPR027417">
    <property type="entry name" value="P-loop_NTPase"/>
</dbReference>
<organism evidence="1 2">
    <name type="scientific">Pseudoalteromonas holothuriae</name>
    <dbReference type="NCBI Taxonomy" id="2963714"/>
    <lineage>
        <taxon>Bacteria</taxon>
        <taxon>Pseudomonadati</taxon>
        <taxon>Pseudomonadota</taxon>
        <taxon>Gammaproteobacteria</taxon>
        <taxon>Alteromonadales</taxon>
        <taxon>Pseudoalteromonadaceae</taxon>
        <taxon>Pseudoalteromonas</taxon>
    </lineage>
</organism>
<protein>
    <submittedName>
        <fullName evidence="1">Uncharacterized protein</fullName>
    </submittedName>
</protein>
<reference evidence="1" key="1">
    <citation type="submission" date="2022-07" db="EMBL/GenBank/DDBJ databases">
        <authorList>
            <person name="Criscuolo A."/>
        </authorList>
    </citation>
    <scope>NUCLEOTIDE SEQUENCE</scope>
    <source>
        <strain evidence="1">CIP111854</strain>
    </source>
</reference>
<dbReference type="SUPFAM" id="SSF52540">
    <property type="entry name" value="P-loop containing nucleoside triphosphate hydrolases"/>
    <property type="match status" value="1"/>
</dbReference>
<dbReference type="RefSeq" id="WP_261626253.1">
    <property type="nucleotide sequence ID" value="NZ_CAMAPC010000005.1"/>
</dbReference>
<name>A0A9W4QWS8_9GAMM</name>
<dbReference type="Proteomes" id="UP001152467">
    <property type="component" value="Unassembled WGS sequence"/>
</dbReference>
<evidence type="ECO:0000313" key="1">
    <source>
        <dbReference type="EMBL" id="CAH9056756.1"/>
    </source>
</evidence>
<accession>A0A9W4QWS8</accession>